<comment type="caution">
    <text evidence="1">The sequence shown here is derived from an EMBL/GenBank/DDBJ whole genome shotgun (WGS) entry which is preliminary data.</text>
</comment>
<keyword evidence="2" id="KW-1185">Reference proteome</keyword>
<dbReference type="EMBL" id="LXQA010550508">
    <property type="protein sequence ID" value="MCI58718.1"/>
    <property type="molecule type" value="Genomic_DNA"/>
</dbReference>
<feature type="non-terminal residue" evidence="1">
    <location>
        <position position="47"/>
    </location>
</feature>
<name>A0A392TCH3_9FABA</name>
<reference evidence="1 2" key="1">
    <citation type="journal article" date="2018" name="Front. Plant Sci.">
        <title>Red Clover (Trifolium pratense) and Zigzag Clover (T. medium) - A Picture of Genomic Similarities and Differences.</title>
        <authorList>
            <person name="Dluhosova J."/>
            <person name="Istvanek J."/>
            <person name="Nedelnik J."/>
            <person name="Repkova J."/>
        </authorList>
    </citation>
    <scope>NUCLEOTIDE SEQUENCE [LARGE SCALE GENOMIC DNA]</scope>
    <source>
        <strain evidence="2">cv. 10/8</strain>
        <tissue evidence="1">Leaf</tissue>
    </source>
</reference>
<dbReference type="Proteomes" id="UP000265520">
    <property type="component" value="Unassembled WGS sequence"/>
</dbReference>
<evidence type="ECO:0000313" key="1">
    <source>
        <dbReference type="EMBL" id="MCI58718.1"/>
    </source>
</evidence>
<organism evidence="1 2">
    <name type="scientific">Trifolium medium</name>
    <dbReference type="NCBI Taxonomy" id="97028"/>
    <lineage>
        <taxon>Eukaryota</taxon>
        <taxon>Viridiplantae</taxon>
        <taxon>Streptophyta</taxon>
        <taxon>Embryophyta</taxon>
        <taxon>Tracheophyta</taxon>
        <taxon>Spermatophyta</taxon>
        <taxon>Magnoliopsida</taxon>
        <taxon>eudicotyledons</taxon>
        <taxon>Gunneridae</taxon>
        <taxon>Pentapetalae</taxon>
        <taxon>rosids</taxon>
        <taxon>fabids</taxon>
        <taxon>Fabales</taxon>
        <taxon>Fabaceae</taxon>
        <taxon>Papilionoideae</taxon>
        <taxon>50 kb inversion clade</taxon>
        <taxon>NPAAA clade</taxon>
        <taxon>Hologalegina</taxon>
        <taxon>IRL clade</taxon>
        <taxon>Trifolieae</taxon>
        <taxon>Trifolium</taxon>
    </lineage>
</organism>
<evidence type="ECO:0000313" key="2">
    <source>
        <dbReference type="Proteomes" id="UP000265520"/>
    </source>
</evidence>
<proteinExistence type="predicted"/>
<protein>
    <submittedName>
        <fullName evidence="1">Uncharacterized protein</fullName>
    </submittedName>
</protein>
<dbReference type="AlphaFoldDB" id="A0A392TCH3"/>
<sequence length="47" mass="5225">MKAVEPFFQRHPANPLLAFNTSIEAQARVEEGGRSSTVEDYLLPPIP</sequence>
<accession>A0A392TCH3</accession>